<dbReference type="SMART" id="SM00387">
    <property type="entry name" value="HATPase_c"/>
    <property type="match status" value="1"/>
</dbReference>
<keyword evidence="4" id="KW-0808">Transferase</keyword>
<dbReference type="InterPro" id="IPR011006">
    <property type="entry name" value="CheY-like_superfamily"/>
</dbReference>
<dbReference type="CDD" id="cd00082">
    <property type="entry name" value="HisKA"/>
    <property type="match status" value="1"/>
</dbReference>
<reference evidence="9 10" key="1">
    <citation type="submission" date="2024-04" db="EMBL/GenBank/DDBJ databases">
        <title>Phyllosticta paracitricarpa is synonymous to the EU quarantine fungus P. citricarpa based on phylogenomic analyses.</title>
        <authorList>
            <consortium name="Lawrence Berkeley National Laboratory"/>
            <person name="Van Ingen-Buijs V.A."/>
            <person name="Van Westerhoven A.C."/>
            <person name="Haridas S."/>
            <person name="Skiadas P."/>
            <person name="Martin F."/>
            <person name="Groenewald J.Z."/>
            <person name="Crous P.W."/>
            <person name="Seidl M.F."/>
        </authorList>
    </citation>
    <scope>NUCLEOTIDE SEQUENCE [LARGE SCALE GENOMIC DNA]</scope>
    <source>
        <strain evidence="9 10">CBS 123371</strain>
    </source>
</reference>
<dbReference type="Proteomes" id="UP001363622">
    <property type="component" value="Unassembled WGS sequence"/>
</dbReference>
<dbReference type="InterPro" id="IPR029016">
    <property type="entry name" value="GAF-like_dom_sf"/>
</dbReference>
<dbReference type="InterPro" id="IPR003661">
    <property type="entry name" value="HisK_dim/P_dom"/>
</dbReference>
<dbReference type="EMBL" id="JBBPHU010000009">
    <property type="protein sequence ID" value="KAK7513773.1"/>
    <property type="molecule type" value="Genomic_DNA"/>
</dbReference>
<dbReference type="SMART" id="SM00448">
    <property type="entry name" value="REC"/>
    <property type="match status" value="1"/>
</dbReference>
<evidence type="ECO:0000259" key="7">
    <source>
        <dbReference type="PROSITE" id="PS50109"/>
    </source>
</evidence>
<evidence type="ECO:0000313" key="9">
    <source>
        <dbReference type="EMBL" id="KAK7513773.1"/>
    </source>
</evidence>
<dbReference type="PANTHER" id="PTHR43047">
    <property type="entry name" value="TWO-COMPONENT HISTIDINE PROTEIN KINASE"/>
    <property type="match status" value="1"/>
</dbReference>
<feature type="domain" description="Histidine kinase" evidence="7">
    <location>
        <begin position="411"/>
        <end position="652"/>
    </location>
</feature>
<name>A0ABR1KFF6_9PEZI</name>
<dbReference type="Gene3D" id="1.10.287.130">
    <property type="match status" value="1"/>
</dbReference>
<accession>A0ABR1KFF6</accession>
<comment type="caution">
    <text evidence="9">The sequence shown here is derived from an EMBL/GenBank/DDBJ whole genome shotgun (WGS) entry which is preliminary data.</text>
</comment>
<protein>
    <recommendedName>
        <fullName evidence="2">histidine kinase</fullName>
        <ecNumber evidence="2">2.7.13.3</ecNumber>
    </recommendedName>
</protein>
<evidence type="ECO:0000256" key="6">
    <source>
        <dbReference type="PROSITE-ProRule" id="PRU00169"/>
    </source>
</evidence>
<dbReference type="SMART" id="SM00388">
    <property type="entry name" value="HisKA"/>
    <property type="match status" value="1"/>
</dbReference>
<feature type="modified residue" description="4-aspartylphosphate" evidence="6">
    <location>
        <position position="868"/>
    </location>
</feature>
<evidence type="ECO:0000256" key="4">
    <source>
        <dbReference type="ARBA" id="ARBA00022679"/>
    </source>
</evidence>
<keyword evidence="10" id="KW-1185">Reference proteome</keyword>
<proteinExistence type="predicted"/>
<sequence>MRPSRHQRPISYFPKAQRIQFRSDSPTVSEPTPYTAWDVENATKPLPEFDEAAHKTNYAERTGAGPSGASHYPPRPSNFREKYLMPTLTRNERLRLTMMWYHTRTLADDQELLQKLQTTLTLVRSFVGWPVVVCGLMDNHTYTRICTDGIPKTSLPRKETVCAHTINSESGLLVLPNMLEDWRFKRSPPVEFDGLRAYGGATLRCTTESGESLALGSLCVAADVETQLPPEKQAALVQFADILSAEIVNRSRHARQRQRQHMSDVIAQIKGEASPENAEELVLQALKDEYPMARVILYDSDDDTIELDSRESVAFADFEDGLWEDSELLDTLILTRNHEELSSNSTIRAIATHCRKQPHPRFLILASKEVQLVFDDVDSWFVESAGAILFDFYQANLLHDALKAKELFIRGMTHQLRTPLHGVIASVEMLAEELSSKSVVSFVKGAPGVDNRVDTEFAARASLYLTSIKSAGKELMSTVNNMLMLNRWAESSRSMKPASLHELNELEAAILHAIFQIISEDEVASTSILFDNILPVGCGVIIDIALLKEALKALILNAIQATPDGSVRIVISATQDYSVLQFDIYDSGCGISRDSFDRVFEAYEKGDSHSRGVGLGLTIASKIANAMNGHVSLVSSEPGKGSHFRAEFHNPGFACSTSREALEGPRSLALERLYYEVPTGEDRTPLIEHLVAYLEHRGYKKSNQSQGALNIVSFAEDEGKLRSFIDLVANEAVSICLLPSRARSNRVRLPHHNEQTLFVEGPFLTTKLRETLGKVENLMYNVRQRTPPRSSHQNGSPRMLDELLLSKLRITDPVHALLVDDNAINLRVLRMYCEKRKVPYALAVDGNEAVSRYASNVPATPFNLVLMDLQMPKCDGIEATRKIRALERDWMLAPAVIFIITGQDSPEDKFNSKDAGANDFFVKPMSIMTLDGGIGQYFEQIALP</sequence>
<evidence type="ECO:0000256" key="3">
    <source>
        <dbReference type="ARBA" id="ARBA00022553"/>
    </source>
</evidence>
<evidence type="ECO:0000313" key="10">
    <source>
        <dbReference type="Proteomes" id="UP001363622"/>
    </source>
</evidence>
<dbReference type="PANTHER" id="PTHR43047:SF72">
    <property type="entry name" value="OSMOSENSING HISTIDINE PROTEIN KINASE SLN1"/>
    <property type="match status" value="1"/>
</dbReference>
<dbReference type="Pfam" id="PF00512">
    <property type="entry name" value="HisKA"/>
    <property type="match status" value="1"/>
</dbReference>
<dbReference type="Gene3D" id="3.40.50.2300">
    <property type="match status" value="1"/>
</dbReference>
<dbReference type="CDD" id="cd17546">
    <property type="entry name" value="REC_hyHK_CKI1_RcsC-like"/>
    <property type="match status" value="1"/>
</dbReference>
<dbReference type="SUPFAM" id="SSF47384">
    <property type="entry name" value="Homodimeric domain of signal transducing histidine kinase"/>
    <property type="match status" value="1"/>
</dbReference>
<dbReference type="PROSITE" id="PS50110">
    <property type="entry name" value="RESPONSE_REGULATORY"/>
    <property type="match status" value="1"/>
</dbReference>
<feature type="domain" description="Response regulatory" evidence="8">
    <location>
        <begin position="815"/>
        <end position="938"/>
    </location>
</feature>
<keyword evidence="3 6" id="KW-0597">Phosphoprotein</keyword>
<gene>
    <name evidence="9" type="ORF">IWZ03DRAFT_444206</name>
</gene>
<dbReference type="Pfam" id="PF00072">
    <property type="entry name" value="Response_reg"/>
    <property type="match status" value="1"/>
</dbReference>
<dbReference type="PROSITE" id="PS50109">
    <property type="entry name" value="HIS_KIN"/>
    <property type="match status" value="1"/>
</dbReference>
<dbReference type="InterPro" id="IPR005467">
    <property type="entry name" value="His_kinase_dom"/>
</dbReference>
<dbReference type="SUPFAM" id="SSF52172">
    <property type="entry name" value="CheY-like"/>
    <property type="match status" value="1"/>
</dbReference>
<dbReference type="PRINTS" id="PR00344">
    <property type="entry name" value="BCTRLSENSOR"/>
</dbReference>
<dbReference type="SUPFAM" id="SSF55874">
    <property type="entry name" value="ATPase domain of HSP90 chaperone/DNA topoisomerase II/histidine kinase"/>
    <property type="match status" value="1"/>
</dbReference>
<dbReference type="InterPro" id="IPR003594">
    <property type="entry name" value="HATPase_dom"/>
</dbReference>
<dbReference type="InterPro" id="IPR001789">
    <property type="entry name" value="Sig_transdc_resp-reg_receiver"/>
</dbReference>
<dbReference type="InterPro" id="IPR004358">
    <property type="entry name" value="Sig_transdc_His_kin-like_C"/>
</dbReference>
<evidence type="ECO:0000256" key="2">
    <source>
        <dbReference type="ARBA" id="ARBA00012438"/>
    </source>
</evidence>
<comment type="catalytic activity">
    <reaction evidence="1">
        <text>ATP + protein L-histidine = ADP + protein N-phospho-L-histidine.</text>
        <dbReference type="EC" id="2.7.13.3"/>
    </reaction>
</comment>
<dbReference type="SUPFAM" id="SSF55781">
    <property type="entry name" value="GAF domain-like"/>
    <property type="match status" value="1"/>
</dbReference>
<organism evidence="9 10">
    <name type="scientific">Phyllosticta citriasiana</name>
    <dbReference type="NCBI Taxonomy" id="595635"/>
    <lineage>
        <taxon>Eukaryota</taxon>
        <taxon>Fungi</taxon>
        <taxon>Dikarya</taxon>
        <taxon>Ascomycota</taxon>
        <taxon>Pezizomycotina</taxon>
        <taxon>Dothideomycetes</taxon>
        <taxon>Dothideomycetes incertae sedis</taxon>
        <taxon>Botryosphaeriales</taxon>
        <taxon>Phyllostictaceae</taxon>
        <taxon>Phyllosticta</taxon>
    </lineage>
</organism>
<evidence type="ECO:0000256" key="1">
    <source>
        <dbReference type="ARBA" id="ARBA00000085"/>
    </source>
</evidence>
<evidence type="ECO:0000256" key="5">
    <source>
        <dbReference type="ARBA" id="ARBA00022777"/>
    </source>
</evidence>
<keyword evidence="5" id="KW-0418">Kinase</keyword>
<dbReference type="EC" id="2.7.13.3" evidence="2"/>
<dbReference type="InterPro" id="IPR036890">
    <property type="entry name" value="HATPase_C_sf"/>
</dbReference>
<dbReference type="Pfam" id="PF02518">
    <property type="entry name" value="HATPase_c"/>
    <property type="match status" value="1"/>
</dbReference>
<dbReference type="Gene3D" id="3.30.450.40">
    <property type="match status" value="1"/>
</dbReference>
<evidence type="ECO:0000259" key="8">
    <source>
        <dbReference type="PROSITE" id="PS50110"/>
    </source>
</evidence>
<dbReference type="Gene3D" id="3.30.565.10">
    <property type="entry name" value="Histidine kinase-like ATPase, C-terminal domain"/>
    <property type="match status" value="1"/>
</dbReference>
<dbReference type="InterPro" id="IPR036097">
    <property type="entry name" value="HisK_dim/P_sf"/>
</dbReference>